<comment type="caution">
    <text evidence="12">The sequence shown here is derived from an EMBL/GenBank/DDBJ whole genome shotgun (WGS) entry which is preliminary data.</text>
</comment>
<feature type="domain" description="CNNM transmembrane" evidence="11">
    <location>
        <begin position="1"/>
        <end position="86"/>
    </location>
</feature>
<evidence type="ECO:0000256" key="8">
    <source>
        <dbReference type="PROSITE-ProRule" id="PRU00703"/>
    </source>
</evidence>
<accession>A0A9D1EKU7</accession>
<dbReference type="GO" id="GO:0050660">
    <property type="term" value="F:flavin adenine dinucleotide binding"/>
    <property type="evidence" value="ECO:0007669"/>
    <property type="project" value="InterPro"/>
</dbReference>
<dbReference type="Pfam" id="PF00571">
    <property type="entry name" value="CBS"/>
    <property type="match status" value="2"/>
</dbReference>
<keyword evidence="3 9" id="KW-0812">Transmembrane</keyword>
<evidence type="ECO:0000256" key="6">
    <source>
        <dbReference type="ARBA" id="ARBA00023122"/>
    </source>
</evidence>
<evidence type="ECO:0000256" key="7">
    <source>
        <dbReference type="ARBA" id="ARBA00023136"/>
    </source>
</evidence>
<evidence type="ECO:0000256" key="9">
    <source>
        <dbReference type="PROSITE-ProRule" id="PRU01193"/>
    </source>
</evidence>
<dbReference type="SMART" id="SM01091">
    <property type="entry name" value="CorC_HlyC"/>
    <property type="match status" value="1"/>
</dbReference>
<dbReference type="GO" id="GO:0005886">
    <property type="term" value="C:plasma membrane"/>
    <property type="evidence" value="ECO:0007669"/>
    <property type="project" value="TreeGrafter"/>
</dbReference>
<reference evidence="12" key="2">
    <citation type="journal article" date="2021" name="PeerJ">
        <title>Extensive microbial diversity within the chicken gut microbiome revealed by metagenomics and culture.</title>
        <authorList>
            <person name="Gilroy R."/>
            <person name="Ravi A."/>
            <person name="Getino M."/>
            <person name="Pursley I."/>
            <person name="Horton D.L."/>
            <person name="Alikhan N.F."/>
            <person name="Baker D."/>
            <person name="Gharbi K."/>
            <person name="Hall N."/>
            <person name="Watson M."/>
            <person name="Adriaenssens E.M."/>
            <person name="Foster-Nyarko E."/>
            <person name="Jarju S."/>
            <person name="Secka A."/>
            <person name="Antonio M."/>
            <person name="Oren A."/>
            <person name="Chaudhuri R.R."/>
            <person name="La Ragione R."/>
            <person name="Hildebrand F."/>
            <person name="Pallen M.J."/>
        </authorList>
    </citation>
    <scope>NUCLEOTIDE SEQUENCE</scope>
    <source>
        <strain evidence="12">ChiSxjej1B13-7041</strain>
    </source>
</reference>
<protein>
    <submittedName>
        <fullName evidence="12">HlyC/CorC family transporter</fullName>
    </submittedName>
</protein>
<dbReference type="Gene3D" id="3.10.580.10">
    <property type="entry name" value="CBS-domain"/>
    <property type="match status" value="1"/>
</dbReference>
<dbReference type="Pfam" id="PF03471">
    <property type="entry name" value="CorC_HlyC"/>
    <property type="match status" value="1"/>
</dbReference>
<dbReference type="InterPro" id="IPR002550">
    <property type="entry name" value="CNNM"/>
</dbReference>
<comment type="subcellular location">
    <subcellularLocation>
        <location evidence="1">Membrane</location>
        <topology evidence="1">Multi-pass membrane protein</topology>
    </subcellularLocation>
</comment>
<feature type="non-terminal residue" evidence="12">
    <location>
        <position position="1"/>
    </location>
</feature>
<dbReference type="CDD" id="cd04590">
    <property type="entry name" value="CBS_pair_CorC_HlyC_assoc"/>
    <property type="match status" value="1"/>
</dbReference>
<gene>
    <name evidence="12" type="ORF">IAB98_09690</name>
</gene>
<dbReference type="InterPro" id="IPR044751">
    <property type="entry name" value="Ion_transp-like_CBS"/>
</dbReference>
<comment type="similarity">
    <text evidence="2">Belongs to the UPF0053 family.</text>
</comment>
<dbReference type="PROSITE" id="PS51846">
    <property type="entry name" value="CNNM"/>
    <property type="match status" value="1"/>
</dbReference>
<dbReference type="InterPro" id="IPR005170">
    <property type="entry name" value="Transptr-assoc_dom"/>
</dbReference>
<evidence type="ECO:0000259" key="10">
    <source>
        <dbReference type="PROSITE" id="PS51371"/>
    </source>
</evidence>
<proteinExistence type="inferred from homology"/>
<dbReference type="SUPFAM" id="SSF56176">
    <property type="entry name" value="FAD-binding/transporter-associated domain-like"/>
    <property type="match status" value="1"/>
</dbReference>
<evidence type="ECO:0000256" key="2">
    <source>
        <dbReference type="ARBA" id="ARBA00006337"/>
    </source>
</evidence>
<evidence type="ECO:0000256" key="1">
    <source>
        <dbReference type="ARBA" id="ARBA00004141"/>
    </source>
</evidence>
<keyword evidence="5 9" id="KW-1133">Transmembrane helix</keyword>
<dbReference type="AlphaFoldDB" id="A0A9D1EKU7"/>
<evidence type="ECO:0000259" key="11">
    <source>
        <dbReference type="PROSITE" id="PS51846"/>
    </source>
</evidence>
<dbReference type="InterPro" id="IPR036318">
    <property type="entry name" value="FAD-bd_PCMH-like_sf"/>
</dbReference>
<name>A0A9D1EKU7_9FIRM</name>
<evidence type="ECO:0000313" key="13">
    <source>
        <dbReference type="Proteomes" id="UP000886841"/>
    </source>
</evidence>
<dbReference type="PANTHER" id="PTHR22777:SF17">
    <property type="entry name" value="UPF0053 PROTEIN SLL0260"/>
    <property type="match status" value="1"/>
</dbReference>
<dbReference type="FunFam" id="3.10.580.10:FF:000002">
    <property type="entry name" value="Magnesium/cobalt efflux protein CorC"/>
    <property type="match status" value="1"/>
</dbReference>
<dbReference type="Gene3D" id="3.30.465.10">
    <property type="match status" value="1"/>
</dbReference>
<dbReference type="SUPFAM" id="SSF54631">
    <property type="entry name" value="CBS-domain pair"/>
    <property type="match status" value="1"/>
</dbReference>
<dbReference type="PANTHER" id="PTHR22777">
    <property type="entry name" value="HEMOLYSIN-RELATED"/>
    <property type="match status" value="1"/>
</dbReference>
<dbReference type="SMART" id="SM00116">
    <property type="entry name" value="CBS"/>
    <property type="match status" value="2"/>
</dbReference>
<dbReference type="Pfam" id="PF01595">
    <property type="entry name" value="CNNM"/>
    <property type="match status" value="1"/>
</dbReference>
<evidence type="ECO:0000256" key="5">
    <source>
        <dbReference type="ARBA" id="ARBA00022989"/>
    </source>
</evidence>
<keyword evidence="6 8" id="KW-0129">CBS domain</keyword>
<dbReference type="InterPro" id="IPR046342">
    <property type="entry name" value="CBS_dom_sf"/>
</dbReference>
<feature type="domain" description="CBS" evidence="10">
    <location>
        <begin position="174"/>
        <end position="231"/>
    </location>
</feature>
<keyword evidence="7 9" id="KW-0472">Membrane</keyword>
<reference evidence="12" key="1">
    <citation type="submission" date="2020-10" db="EMBL/GenBank/DDBJ databases">
        <authorList>
            <person name="Gilroy R."/>
        </authorList>
    </citation>
    <scope>NUCLEOTIDE SEQUENCE</scope>
    <source>
        <strain evidence="12">ChiSxjej1B13-7041</strain>
    </source>
</reference>
<dbReference type="InterPro" id="IPR016169">
    <property type="entry name" value="FAD-bd_PCMH_sub2"/>
</dbReference>
<evidence type="ECO:0000256" key="3">
    <source>
        <dbReference type="ARBA" id="ARBA00022692"/>
    </source>
</evidence>
<feature type="domain" description="CBS" evidence="10">
    <location>
        <begin position="105"/>
        <end position="166"/>
    </location>
</feature>
<dbReference type="EMBL" id="DVHU01000087">
    <property type="protein sequence ID" value="HIR93676.1"/>
    <property type="molecule type" value="Genomic_DNA"/>
</dbReference>
<sequence length="334" mass="37949">LLVFGILVPKKICGHHPKRSAYRLVRPIRFFMVLFHPVVKVTMGLANLTVRLLGMDPHKTGDDVTEDEIIDLVDEAHEQGVIQESEAEMIQNIMKFSDKDAKDIMTHRKNIEAFDQEITLGEAVDVMLEGSNSRYPVYSGDMDNILGIIHIKDAMYQLTRNHCRDRRLKEIPGLIRNVGFIPETRSIDNIFKAMQSKKAHMAVVVDEYGQTAGIVTMEDILEEIVGDILDEYDENDLFIQPQHDNSILMGGLTPLEQVGEVLGTDFSDIEEFETLNGYLTSLLGHIPTEEDKEVEARGFVFQILSVEHKTIQKVRAVKLQEKQEKEGKTDVRTF</sequence>
<dbReference type="Proteomes" id="UP000886841">
    <property type="component" value="Unassembled WGS sequence"/>
</dbReference>
<organism evidence="12 13">
    <name type="scientific">Candidatus Egerieimonas intestinavium</name>
    <dbReference type="NCBI Taxonomy" id="2840777"/>
    <lineage>
        <taxon>Bacteria</taxon>
        <taxon>Bacillati</taxon>
        <taxon>Bacillota</taxon>
        <taxon>Clostridia</taxon>
        <taxon>Lachnospirales</taxon>
        <taxon>Lachnospiraceae</taxon>
        <taxon>Lachnospiraceae incertae sedis</taxon>
        <taxon>Candidatus Egerieimonas</taxon>
    </lineage>
</organism>
<evidence type="ECO:0000256" key="4">
    <source>
        <dbReference type="ARBA" id="ARBA00022737"/>
    </source>
</evidence>
<keyword evidence="4" id="KW-0677">Repeat</keyword>
<dbReference type="PROSITE" id="PS51371">
    <property type="entry name" value="CBS"/>
    <property type="match status" value="2"/>
</dbReference>
<evidence type="ECO:0000313" key="12">
    <source>
        <dbReference type="EMBL" id="HIR93676.1"/>
    </source>
</evidence>
<dbReference type="InterPro" id="IPR000644">
    <property type="entry name" value="CBS_dom"/>
</dbReference>